<dbReference type="EMBL" id="JANTQA010000042">
    <property type="protein sequence ID" value="KAJ3435238.1"/>
    <property type="molecule type" value="Genomic_DNA"/>
</dbReference>
<comment type="caution">
    <text evidence="11">The sequence shown here is derived from an EMBL/GenBank/DDBJ whole genome shotgun (WGS) entry which is preliminary data.</text>
</comment>
<dbReference type="InterPro" id="IPR021773">
    <property type="entry name" value="TPC11"/>
</dbReference>
<evidence type="ECO:0000256" key="2">
    <source>
        <dbReference type="ARBA" id="ARBA00004222"/>
    </source>
</evidence>
<comment type="similarity">
    <text evidence="3">Belongs to the TRAPPC11 family.</text>
</comment>
<comment type="function">
    <text evidence="1">Involved in endoplasmic reticulum to Golgi apparatus trafficking at a very early stage.</text>
</comment>
<evidence type="ECO:0000259" key="9">
    <source>
        <dbReference type="Pfam" id="PF11817"/>
    </source>
</evidence>
<proteinExistence type="inferred from homology"/>
<feature type="compositionally biased region" description="Basic and acidic residues" evidence="8">
    <location>
        <begin position="1139"/>
        <end position="1151"/>
    </location>
</feature>
<keyword evidence="7" id="KW-0333">Golgi apparatus</keyword>
<evidence type="ECO:0000256" key="1">
    <source>
        <dbReference type="ARBA" id="ARBA00001995"/>
    </source>
</evidence>
<evidence type="ECO:0000256" key="6">
    <source>
        <dbReference type="ARBA" id="ARBA00022892"/>
    </source>
</evidence>
<keyword evidence="6" id="KW-0931">ER-Golgi transport</keyword>
<feature type="domain" description="Trafficking protein particle complex subunit 11 C-terminal" evidence="10">
    <location>
        <begin position="1300"/>
        <end position="1348"/>
    </location>
</feature>
<evidence type="ECO:0000259" key="10">
    <source>
        <dbReference type="Pfam" id="PF12742"/>
    </source>
</evidence>
<gene>
    <name evidence="11" type="ORF">M0812_02369</name>
</gene>
<organism evidence="11 12">
    <name type="scientific">Anaeramoeba flamelloides</name>
    <dbReference type="NCBI Taxonomy" id="1746091"/>
    <lineage>
        <taxon>Eukaryota</taxon>
        <taxon>Metamonada</taxon>
        <taxon>Anaeramoebidae</taxon>
        <taxon>Anaeramoeba</taxon>
    </lineage>
</organism>
<evidence type="ECO:0000256" key="7">
    <source>
        <dbReference type="ARBA" id="ARBA00023034"/>
    </source>
</evidence>
<accession>A0AAV7YZR8</accession>
<dbReference type="PANTHER" id="PTHR14374">
    <property type="entry name" value="FOIE GRAS"/>
    <property type="match status" value="1"/>
</dbReference>
<evidence type="ECO:0000313" key="12">
    <source>
        <dbReference type="Proteomes" id="UP001146793"/>
    </source>
</evidence>
<evidence type="ECO:0000256" key="4">
    <source>
        <dbReference type="ARBA" id="ARBA00021520"/>
    </source>
</evidence>
<feature type="domain" description="Trafficking protein particle complex subunit 11" evidence="9">
    <location>
        <begin position="249"/>
        <end position="518"/>
    </location>
</feature>
<name>A0AAV7YZR8_9EUKA</name>
<reference evidence="11" key="1">
    <citation type="submission" date="2022-08" db="EMBL/GenBank/DDBJ databases">
        <title>Novel sulphate-reducing endosymbionts in the free-living metamonad Anaeramoeba.</title>
        <authorList>
            <person name="Jerlstrom-Hultqvist J."/>
            <person name="Cepicka I."/>
            <person name="Gallot-Lavallee L."/>
            <person name="Salas-Leiva D."/>
            <person name="Curtis B.A."/>
            <person name="Zahonova K."/>
            <person name="Pipaliya S."/>
            <person name="Dacks J."/>
            <person name="Roger A.J."/>
        </authorList>
    </citation>
    <scope>NUCLEOTIDE SEQUENCE</scope>
    <source>
        <strain evidence="11">Busselton2</strain>
    </source>
</reference>
<dbReference type="PANTHER" id="PTHR14374:SF0">
    <property type="entry name" value="TRAFFICKING PROTEIN PARTICLE COMPLEX SUBUNIT 11"/>
    <property type="match status" value="1"/>
</dbReference>
<dbReference type="Pfam" id="PF12742">
    <property type="entry name" value="Gryzun-like"/>
    <property type="match status" value="1"/>
</dbReference>
<evidence type="ECO:0000313" key="11">
    <source>
        <dbReference type="EMBL" id="KAJ3435238.1"/>
    </source>
</evidence>
<evidence type="ECO:0000256" key="5">
    <source>
        <dbReference type="ARBA" id="ARBA00022448"/>
    </source>
</evidence>
<comment type="subcellular location">
    <subcellularLocation>
        <location evidence="2">Golgi apparatus</location>
        <location evidence="2">cis-Golgi network</location>
    </subcellularLocation>
</comment>
<feature type="region of interest" description="Disordered" evidence="8">
    <location>
        <begin position="1131"/>
        <end position="1151"/>
    </location>
</feature>
<evidence type="ECO:0000256" key="8">
    <source>
        <dbReference type="SAM" id="MobiDB-lite"/>
    </source>
</evidence>
<dbReference type="GO" id="GO:0016192">
    <property type="term" value="P:vesicle-mediated transport"/>
    <property type="evidence" value="ECO:0007669"/>
    <property type="project" value="UniProtKB-KW"/>
</dbReference>
<evidence type="ECO:0000256" key="3">
    <source>
        <dbReference type="ARBA" id="ARBA00007051"/>
    </source>
</evidence>
<dbReference type="InterPro" id="IPR025876">
    <property type="entry name" value="TRAPPC11_C"/>
</dbReference>
<feature type="region of interest" description="Disordered" evidence="8">
    <location>
        <begin position="789"/>
        <end position="853"/>
    </location>
</feature>
<feature type="compositionally biased region" description="Basic and acidic residues" evidence="8">
    <location>
        <begin position="804"/>
        <end position="853"/>
    </location>
</feature>
<dbReference type="Pfam" id="PF11817">
    <property type="entry name" value="Foie-gras_1"/>
    <property type="match status" value="1"/>
</dbReference>
<keyword evidence="5" id="KW-0813">Transport</keyword>
<dbReference type="GO" id="GO:0005794">
    <property type="term" value="C:Golgi apparatus"/>
    <property type="evidence" value="ECO:0007669"/>
    <property type="project" value="UniProtKB-SubCell"/>
</dbReference>
<sequence>MDIYPEDLRCLPIPLVGLIGEESQKELLIRSNIFKIYKFVSVDNLGSIKLSKKTKSIQFQESYQPEGILKTNWIKKHLEQIPLIFVKFFTAHDLFNQENVVVSHISTLCRVLKERNIKLCFIILVSSESAITSEQFENQLLTIKRKTQFDTRQCSFVFWYESDVKSSLQMVVQNLKESINSSLKERIRKVKKNRDFYIKKTQASLFVRLYFKCGFYAELQGEYKTALKYYLRSYKFLSSVSIRRTSQTEMRSVSEVINLKILFQYLRLNQYESAVEQFQEHITFGKKIPKEGKDYKFLALSWISQQYKMFANFLGFVPLEKLSPIKNCYENVGFYYNAAANYSTERKSIVQTLKKKHKKKLSNVNVKMFQSSTIYERIYDFSNCNYIGQPNWVLTLDDPLQVVDKQTEDDDYFRELYSETQFDHSAEVLYLLRKAYRNYSEQKPHSERLITTIATRISKEYFEEGEYKFAKKFIEHISETYRLEKWYNVLPMVLFYSLECGLQLKNWRDFMKCLLELLVPKMGVQEETKCILQSKLISLIKVKLIKKDDENINWKAENLKLLISNLNQFRGSTSILKLRNFTNYLNRYSYVYDKNKIKTKSCNLCKKHLNLEIIEDIDHFLWDCPSYEKNRTIWIKKLIQINKNNKNNISDIIQNKDSLFILSLVNEKDNYDSLLKFLNKNLEIRAENTQDKTNFKPHEIINMNKNFPIYSLIFCTVHFTRPQVNFGDKIYLKISFKSNFPQSIIFDKLNLVFNINSYNRTVVLKPIITKKKKKKEIIDMPVEMKKENEFINKPIENENVNENENEKENKNENENENEKKTQVGNKNENENENENKNKNENENEKEKENKEKVNVKTTNKFEINNESNLTFQPTKKSIFQFEFKANDIGKLKIRTIKLLLGDDEKGIYFVWNPFDFQEINKIPKINNFPNRTIIEISRPQPKIELTMESQQPGFVGEYFQIKLLLKTNTDHLTKIELIIDQLHIKFIKIFNGKMELIKTNTVEQLTELLPQNEKEIILYVKSEKEGIFNLDLIFKYFHNLGFKSILNKTFPIVFKKPFEQNFRFYSLSKEIISKRSLTLLDKQNFILSTEIVMQTKHPLILQETELLLNDNFGQIIGKSFEPIQKNKTYFPIGPTSPEQQKKENTEEREVNLKNDQENNKEKLDMVDDLNILKSNEIFNVCFCIKPNSVFNESQKKNKKKRRKKIKEKKVDPILKIERSVNIGTLIIRYQRKNENNKQENVFKKNTNNFIINQRITIPKVKFVKKILNLETILPSQGIVGKQMVCQYLIHNNSDRIQKVMIHVSHTEEFLFSGFVDTTFLILPRATRKLLYNFIPIISGSLSLPSIKIFDTRSGIELEETKKNFNIFINPSIINNK</sequence>
<dbReference type="Proteomes" id="UP001146793">
    <property type="component" value="Unassembled WGS sequence"/>
</dbReference>
<protein>
    <recommendedName>
        <fullName evidence="4">Trafficking protein particle complex subunit 11</fullName>
    </recommendedName>
</protein>